<dbReference type="AlphaFoldDB" id="A0A7S1EWD8"/>
<sequence>MNRTQIGTREKGKRGRSGLFSSASPLLLLLSFCSVLFCSVWGTKQRDRKQHSEMHDEDVQRDTAPKHAPRELDNSDREAFSCWESLCLFRWFATRLSSVTNCERMVQLLLLFSRSCGCTSAASGRGEAWSHVISFRA</sequence>
<dbReference type="EMBL" id="HBFQ01002972">
    <property type="protein sequence ID" value="CAD8827696.1"/>
    <property type="molecule type" value="Transcribed_RNA"/>
</dbReference>
<gene>
    <name evidence="2" type="ORF">NSCI0253_LOCUS2042</name>
</gene>
<accession>A0A7S1EWD8</accession>
<evidence type="ECO:0000256" key="1">
    <source>
        <dbReference type="SAM" id="MobiDB-lite"/>
    </source>
</evidence>
<organism evidence="2">
    <name type="scientific">Noctiluca scintillans</name>
    <name type="common">Sea sparkle</name>
    <name type="synonym">Red tide dinoflagellate</name>
    <dbReference type="NCBI Taxonomy" id="2966"/>
    <lineage>
        <taxon>Eukaryota</taxon>
        <taxon>Sar</taxon>
        <taxon>Alveolata</taxon>
        <taxon>Dinophyceae</taxon>
        <taxon>Noctilucales</taxon>
        <taxon>Noctilucaceae</taxon>
        <taxon>Noctiluca</taxon>
    </lineage>
</organism>
<protein>
    <submittedName>
        <fullName evidence="2">Uncharacterized protein</fullName>
    </submittedName>
</protein>
<name>A0A7S1EWD8_NOCSC</name>
<reference evidence="2" key="1">
    <citation type="submission" date="2021-01" db="EMBL/GenBank/DDBJ databases">
        <authorList>
            <person name="Corre E."/>
            <person name="Pelletier E."/>
            <person name="Niang G."/>
            <person name="Scheremetjew M."/>
            <person name="Finn R."/>
            <person name="Kale V."/>
            <person name="Holt S."/>
            <person name="Cochrane G."/>
            <person name="Meng A."/>
            <person name="Brown T."/>
            <person name="Cohen L."/>
        </authorList>
    </citation>
    <scope>NUCLEOTIDE SEQUENCE</scope>
</reference>
<evidence type="ECO:0000313" key="2">
    <source>
        <dbReference type="EMBL" id="CAD8827696.1"/>
    </source>
</evidence>
<feature type="compositionally biased region" description="Basic and acidic residues" evidence="1">
    <location>
        <begin position="50"/>
        <end position="76"/>
    </location>
</feature>
<feature type="region of interest" description="Disordered" evidence="1">
    <location>
        <begin position="45"/>
        <end position="76"/>
    </location>
</feature>
<proteinExistence type="predicted"/>